<keyword evidence="7" id="KW-1185">Reference proteome</keyword>
<dbReference type="Proteomes" id="UP000290759">
    <property type="component" value="Unassembled WGS sequence"/>
</dbReference>
<dbReference type="AlphaFoldDB" id="A0A4Q2U4S1"/>
<dbReference type="RefSeq" id="WP_129228917.1">
    <property type="nucleotide sequence ID" value="NZ_QYBB01000036.1"/>
</dbReference>
<keyword evidence="2 5" id="KW-0812">Transmembrane</keyword>
<evidence type="ECO:0000256" key="2">
    <source>
        <dbReference type="ARBA" id="ARBA00022692"/>
    </source>
</evidence>
<comment type="caution">
    <text evidence="6">The sequence shown here is derived from an EMBL/GenBank/DDBJ whole genome shotgun (WGS) entry which is preliminary data.</text>
</comment>
<evidence type="ECO:0000313" key="7">
    <source>
        <dbReference type="Proteomes" id="UP000290759"/>
    </source>
</evidence>
<evidence type="ECO:0000256" key="3">
    <source>
        <dbReference type="ARBA" id="ARBA00022989"/>
    </source>
</evidence>
<accession>A0A4Q2U4S1</accession>
<gene>
    <name evidence="6" type="ORF">D3273_21335</name>
</gene>
<dbReference type="InterPro" id="IPR012451">
    <property type="entry name" value="DUF1656"/>
</dbReference>
<sequence>MTHEIDLYGVFVPDLLVWALVAYGLAVPVRRIFGRLGLYRLVWHRALFDAAVYVLLLGGTAALARGFAS</sequence>
<feature type="transmembrane region" description="Helical" evidence="5">
    <location>
        <begin position="15"/>
        <end position="34"/>
    </location>
</feature>
<keyword evidence="4 5" id="KW-0472">Membrane</keyword>
<keyword evidence="1" id="KW-1003">Cell membrane</keyword>
<reference evidence="6 7" key="1">
    <citation type="submission" date="2018-12" db="EMBL/GenBank/DDBJ databases">
        <authorList>
            <person name="Grouzdev D.S."/>
            <person name="Krutkina M.S."/>
        </authorList>
    </citation>
    <scope>NUCLEOTIDE SEQUENCE [LARGE SCALE GENOMIC DNA]</scope>
    <source>
        <strain evidence="6 7">RmlP026</strain>
    </source>
</reference>
<reference evidence="6 7" key="2">
    <citation type="submission" date="2019-02" db="EMBL/GenBank/DDBJ databases">
        <title>'Lichenibacterium ramalinii' gen. nov. sp. nov., 'Lichenibacterium minor' gen. nov. sp. nov.</title>
        <authorList>
            <person name="Pankratov T."/>
        </authorList>
    </citation>
    <scope>NUCLEOTIDE SEQUENCE [LARGE SCALE GENOMIC DNA]</scope>
    <source>
        <strain evidence="6 7">RmlP026</strain>
    </source>
</reference>
<evidence type="ECO:0000256" key="1">
    <source>
        <dbReference type="ARBA" id="ARBA00022475"/>
    </source>
</evidence>
<evidence type="ECO:0000256" key="4">
    <source>
        <dbReference type="ARBA" id="ARBA00023136"/>
    </source>
</evidence>
<dbReference type="Pfam" id="PF07869">
    <property type="entry name" value="DUF1656"/>
    <property type="match status" value="1"/>
</dbReference>
<keyword evidence="3 5" id="KW-1133">Transmembrane helix</keyword>
<protein>
    <submittedName>
        <fullName evidence="6">DUF1656 domain-containing protein</fullName>
    </submittedName>
</protein>
<feature type="transmembrane region" description="Helical" evidence="5">
    <location>
        <begin position="46"/>
        <end position="68"/>
    </location>
</feature>
<evidence type="ECO:0000256" key="5">
    <source>
        <dbReference type="SAM" id="Phobius"/>
    </source>
</evidence>
<name>A0A4Q2U4S1_9HYPH</name>
<dbReference type="OrthoDB" id="7021192at2"/>
<proteinExistence type="predicted"/>
<dbReference type="EMBL" id="QYBB01000036">
    <property type="protein sequence ID" value="RYC29917.1"/>
    <property type="molecule type" value="Genomic_DNA"/>
</dbReference>
<evidence type="ECO:0000313" key="6">
    <source>
        <dbReference type="EMBL" id="RYC29917.1"/>
    </source>
</evidence>
<organism evidence="6 7">
    <name type="scientific">Lichenibacterium minor</name>
    <dbReference type="NCBI Taxonomy" id="2316528"/>
    <lineage>
        <taxon>Bacteria</taxon>
        <taxon>Pseudomonadati</taxon>
        <taxon>Pseudomonadota</taxon>
        <taxon>Alphaproteobacteria</taxon>
        <taxon>Hyphomicrobiales</taxon>
        <taxon>Lichenihabitantaceae</taxon>
        <taxon>Lichenibacterium</taxon>
    </lineage>
</organism>